<dbReference type="GO" id="GO:0030955">
    <property type="term" value="F:potassium ion binding"/>
    <property type="evidence" value="ECO:0007669"/>
    <property type="project" value="InterPro"/>
</dbReference>
<dbReference type="OrthoDB" id="416299at2759"/>
<dbReference type="Pfam" id="PF00224">
    <property type="entry name" value="PK"/>
    <property type="match status" value="1"/>
</dbReference>
<feature type="domain" description="Pyruvate kinase barrel" evidence="14">
    <location>
        <begin position="18"/>
        <end position="224"/>
    </location>
</feature>
<comment type="similarity">
    <text evidence="3 13">Belongs to the pyruvate kinase family.</text>
</comment>
<dbReference type="InterPro" id="IPR040442">
    <property type="entry name" value="Pyrv_kinase-like_dom_sf"/>
</dbReference>
<sequence>NDAICAGRITMKPTFEQNVLVKGCSVGTTLLIEDGLMEVRVVEKLSDTELKVLVIRGGTLKARKGVNCPDIEIDCAALTEKDIEDAEFLLQLDPPCEYICVSFAQKAQDLQELIDIMDRLKVPAEKRPKICPKIEKPQALTNIDGIIALSQALMVARGDLGVELGVNRVPFAQKLLIQKVESMITQPVPTRAEVSDLCNAVWDGTDAVMLSGEAASGKYPLEAVRAEASAVREAESVMHRIKLPTPCVV</sequence>
<comment type="cofactor">
    <cofactor evidence="1">
        <name>K(+)</name>
        <dbReference type="ChEBI" id="CHEBI:29103"/>
    </cofactor>
</comment>
<dbReference type="InterPro" id="IPR015793">
    <property type="entry name" value="Pyrv_Knase_brl"/>
</dbReference>
<evidence type="ECO:0000256" key="8">
    <source>
        <dbReference type="ARBA" id="ARBA00022777"/>
    </source>
</evidence>
<dbReference type="GO" id="GO:0005524">
    <property type="term" value="F:ATP binding"/>
    <property type="evidence" value="ECO:0007669"/>
    <property type="project" value="UniProtKB-KW"/>
</dbReference>
<dbReference type="Gene3D" id="2.40.33.10">
    <property type="entry name" value="PK beta-barrel domain-like"/>
    <property type="match status" value="1"/>
</dbReference>
<evidence type="ECO:0000256" key="6">
    <source>
        <dbReference type="ARBA" id="ARBA00022723"/>
    </source>
</evidence>
<evidence type="ECO:0000256" key="2">
    <source>
        <dbReference type="ARBA" id="ARBA00004997"/>
    </source>
</evidence>
<dbReference type="UniPathway" id="UPA00109">
    <property type="reaction ID" value="UER00188"/>
</dbReference>
<dbReference type="InterPro" id="IPR015806">
    <property type="entry name" value="Pyrv_Knase_insert_dom_sf"/>
</dbReference>
<protein>
    <recommendedName>
        <fullName evidence="4 13">Pyruvate kinase</fullName>
        <ecNumber evidence="4 13">2.7.1.40</ecNumber>
    </recommendedName>
</protein>
<keyword evidence="6" id="KW-0479">Metal-binding</keyword>
<dbReference type="InterPro" id="IPR001697">
    <property type="entry name" value="Pyr_Knase"/>
</dbReference>
<evidence type="ECO:0000256" key="10">
    <source>
        <dbReference type="ARBA" id="ARBA00022842"/>
    </source>
</evidence>
<evidence type="ECO:0000259" key="14">
    <source>
        <dbReference type="Pfam" id="PF00224"/>
    </source>
</evidence>
<feature type="non-terminal residue" evidence="15">
    <location>
        <position position="1"/>
    </location>
</feature>
<keyword evidence="16" id="KW-1185">Reference proteome</keyword>
<dbReference type="EMBL" id="CAJNNV010015586">
    <property type="protein sequence ID" value="CAE8603624.1"/>
    <property type="molecule type" value="Genomic_DNA"/>
</dbReference>
<evidence type="ECO:0000313" key="15">
    <source>
        <dbReference type="EMBL" id="CAE8603624.1"/>
    </source>
</evidence>
<keyword evidence="10 13" id="KW-0460">Magnesium</keyword>
<dbReference type="SUPFAM" id="SSF51621">
    <property type="entry name" value="Phosphoenolpyruvate/pyruvate domain"/>
    <property type="match status" value="1"/>
</dbReference>
<keyword evidence="12" id="KW-0670">Pyruvate</keyword>
<evidence type="ECO:0000256" key="5">
    <source>
        <dbReference type="ARBA" id="ARBA00022679"/>
    </source>
</evidence>
<evidence type="ECO:0000256" key="9">
    <source>
        <dbReference type="ARBA" id="ARBA00022840"/>
    </source>
</evidence>
<proteinExistence type="inferred from homology"/>
<comment type="pathway">
    <text evidence="2 13">Carbohydrate degradation; glycolysis; pyruvate from D-glyceraldehyde 3-phosphate: step 5/5.</text>
</comment>
<keyword evidence="11 13" id="KW-0324">Glycolysis</keyword>
<evidence type="ECO:0000256" key="3">
    <source>
        <dbReference type="ARBA" id="ARBA00008663"/>
    </source>
</evidence>
<comment type="catalytic activity">
    <reaction evidence="13">
        <text>pyruvate + ATP = phosphoenolpyruvate + ADP + H(+)</text>
        <dbReference type="Rhea" id="RHEA:18157"/>
        <dbReference type="ChEBI" id="CHEBI:15361"/>
        <dbReference type="ChEBI" id="CHEBI:15378"/>
        <dbReference type="ChEBI" id="CHEBI:30616"/>
        <dbReference type="ChEBI" id="CHEBI:58702"/>
        <dbReference type="ChEBI" id="CHEBI:456216"/>
        <dbReference type="EC" id="2.7.1.40"/>
    </reaction>
</comment>
<dbReference type="GO" id="GO:0000287">
    <property type="term" value="F:magnesium ion binding"/>
    <property type="evidence" value="ECO:0007669"/>
    <property type="project" value="InterPro"/>
</dbReference>
<accession>A0A813EXS4</accession>
<evidence type="ECO:0000313" key="16">
    <source>
        <dbReference type="Proteomes" id="UP000654075"/>
    </source>
</evidence>
<name>A0A813EXS4_POLGL</name>
<dbReference type="EC" id="2.7.1.40" evidence="4 13"/>
<keyword evidence="5 13" id="KW-0808">Transferase</keyword>
<dbReference type="GO" id="GO:0004743">
    <property type="term" value="F:pyruvate kinase activity"/>
    <property type="evidence" value="ECO:0007669"/>
    <property type="project" value="UniProtKB-EC"/>
</dbReference>
<reference evidence="15" key="1">
    <citation type="submission" date="2021-02" db="EMBL/GenBank/DDBJ databases">
        <authorList>
            <person name="Dougan E. K."/>
            <person name="Rhodes N."/>
            <person name="Thang M."/>
            <person name="Chan C."/>
        </authorList>
    </citation>
    <scope>NUCLEOTIDE SEQUENCE</scope>
</reference>
<evidence type="ECO:0000256" key="7">
    <source>
        <dbReference type="ARBA" id="ARBA00022741"/>
    </source>
</evidence>
<dbReference type="SUPFAM" id="SSF50800">
    <property type="entry name" value="PK beta-barrel domain-like"/>
    <property type="match status" value="1"/>
</dbReference>
<dbReference type="PANTHER" id="PTHR11817">
    <property type="entry name" value="PYRUVATE KINASE"/>
    <property type="match status" value="1"/>
</dbReference>
<dbReference type="Gene3D" id="3.20.20.60">
    <property type="entry name" value="Phosphoenolpyruvate-binding domains"/>
    <property type="match status" value="1"/>
</dbReference>
<evidence type="ECO:0000256" key="13">
    <source>
        <dbReference type="RuleBase" id="RU000504"/>
    </source>
</evidence>
<dbReference type="InterPro" id="IPR011037">
    <property type="entry name" value="Pyrv_Knase-like_insert_dom_sf"/>
</dbReference>
<dbReference type="Proteomes" id="UP000654075">
    <property type="component" value="Unassembled WGS sequence"/>
</dbReference>
<evidence type="ECO:0000256" key="4">
    <source>
        <dbReference type="ARBA" id="ARBA00012142"/>
    </source>
</evidence>
<keyword evidence="8 13" id="KW-0418">Kinase</keyword>
<dbReference type="InterPro" id="IPR015813">
    <property type="entry name" value="Pyrv/PenolPyrv_kinase-like_dom"/>
</dbReference>
<keyword evidence="9" id="KW-0067">ATP-binding</keyword>
<gene>
    <name evidence="15" type="ORF">PGLA1383_LOCUS21831</name>
</gene>
<evidence type="ECO:0000256" key="1">
    <source>
        <dbReference type="ARBA" id="ARBA00001958"/>
    </source>
</evidence>
<keyword evidence="7" id="KW-0547">Nucleotide-binding</keyword>
<organism evidence="15 16">
    <name type="scientific">Polarella glacialis</name>
    <name type="common">Dinoflagellate</name>
    <dbReference type="NCBI Taxonomy" id="89957"/>
    <lineage>
        <taxon>Eukaryota</taxon>
        <taxon>Sar</taxon>
        <taxon>Alveolata</taxon>
        <taxon>Dinophyceae</taxon>
        <taxon>Suessiales</taxon>
        <taxon>Suessiaceae</taxon>
        <taxon>Polarella</taxon>
    </lineage>
</organism>
<comment type="caution">
    <text evidence="15">The sequence shown here is derived from an EMBL/GenBank/DDBJ whole genome shotgun (WGS) entry which is preliminary data.</text>
</comment>
<dbReference type="AlphaFoldDB" id="A0A813EXS4"/>
<evidence type="ECO:0000256" key="12">
    <source>
        <dbReference type="ARBA" id="ARBA00023317"/>
    </source>
</evidence>
<dbReference type="PRINTS" id="PR01050">
    <property type="entry name" value="PYRUVTKNASE"/>
</dbReference>
<dbReference type="OMA" id="ESANGHY"/>
<dbReference type="GO" id="GO:0016301">
    <property type="term" value="F:kinase activity"/>
    <property type="evidence" value="ECO:0007669"/>
    <property type="project" value="UniProtKB-KW"/>
</dbReference>
<evidence type="ECO:0000256" key="11">
    <source>
        <dbReference type="ARBA" id="ARBA00023152"/>
    </source>
</evidence>